<sequence length="273" mass="31568">MTTRIVLRDVWDWEVWYGMMMGTAQAQGCSQAREGGNQGGTPAEPVPAEDVTEFDLDEREYQRWTRLYSDYLRQFAIYQQVMKELGSFRLQIPSSVDRGLVEDIASHSTPISMLRKLQDRLCPTKEDRAIQAVKRYRNLMEGGRNRDPVGWVGDCMKVCQDLEKMEVIQAFLIKQDFLEANMRMDEAFTVAVKLQISDTTTFRDLALLFQRHYRAKAPSTDQALAFATPTLQGRPQKTPPTCLCGQIHWFKDCWYLIPSRRPASWQENPDIRS</sequence>
<evidence type="ECO:0000256" key="1">
    <source>
        <dbReference type="SAM" id="MobiDB-lite"/>
    </source>
</evidence>
<dbReference type="OMA" id="NWENTYE"/>
<dbReference type="GeneID" id="9226185"/>
<dbReference type="Proteomes" id="UP000002035">
    <property type="component" value="Unassembled WGS sequence"/>
</dbReference>
<gene>
    <name evidence="2" type="ORF">MCYG_04008</name>
</gene>
<dbReference type="HOGENOM" id="CLU_1019327_0_0_1"/>
<dbReference type="RefSeq" id="XP_002846271.1">
    <property type="nucleotide sequence ID" value="XM_002846225.1"/>
</dbReference>
<proteinExistence type="predicted"/>
<feature type="region of interest" description="Disordered" evidence="1">
    <location>
        <begin position="28"/>
        <end position="50"/>
    </location>
</feature>
<dbReference type="eggNOG" id="ENOG502RNZR">
    <property type="taxonomic scope" value="Eukaryota"/>
</dbReference>
<organism evidence="2 3">
    <name type="scientific">Arthroderma otae (strain ATCC MYA-4605 / CBS 113480)</name>
    <name type="common">Microsporum canis</name>
    <dbReference type="NCBI Taxonomy" id="554155"/>
    <lineage>
        <taxon>Eukaryota</taxon>
        <taxon>Fungi</taxon>
        <taxon>Dikarya</taxon>
        <taxon>Ascomycota</taxon>
        <taxon>Pezizomycotina</taxon>
        <taxon>Eurotiomycetes</taxon>
        <taxon>Eurotiomycetidae</taxon>
        <taxon>Onygenales</taxon>
        <taxon>Arthrodermataceae</taxon>
        <taxon>Microsporum</taxon>
    </lineage>
</organism>
<evidence type="ECO:0000313" key="2">
    <source>
        <dbReference type="EMBL" id="EEQ31189.1"/>
    </source>
</evidence>
<accession>C5FMV3</accession>
<dbReference type="EMBL" id="DS995704">
    <property type="protein sequence ID" value="EEQ31189.1"/>
    <property type="molecule type" value="Genomic_DNA"/>
</dbReference>
<evidence type="ECO:0000313" key="3">
    <source>
        <dbReference type="Proteomes" id="UP000002035"/>
    </source>
</evidence>
<protein>
    <submittedName>
        <fullName evidence="2">Uncharacterized protein</fullName>
    </submittedName>
</protein>
<dbReference type="AlphaFoldDB" id="C5FMV3"/>
<reference evidence="3" key="1">
    <citation type="journal article" date="2012" name="MBio">
        <title>Comparative genome analysis of Trichophyton rubrum and related dermatophytes reveals candidate genes involved in infection.</title>
        <authorList>
            <person name="Martinez D.A."/>
            <person name="Oliver B.G."/>
            <person name="Graeser Y."/>
            <person name="Goldberg J.M."/>
            <person name="Li W."/>
            <person name="Martinez-Rossi N.M."/>
            <person name="Monod M."/>
            <person name="Shelest E."/>
            <person name="Barton R.C."/>
            <person name="Birch E."/>
            <person name="Brakhage A.A."/>
            <person name="Chen Z."/>
            <person name="Gurr S.J."/>
            <person name="Heiman D."/>
            <person name="Heitman J."/>
            <person name="Kosti I."/>
            <person name="Rossi A."/>
            <person name="Saif S."/>
            <person name="Samalova M."/>
            <person name="Saunders C.W."/>
            <person name="Shea T."/>
            <person name="Summerbell R.C."/>
            <person name="Xu J."/>
            <person name="Young S."/>
            <person name="Zeng Q."/>
            <person name="Birren B.W."/>
            <person name="Cuomo C.A."/>
            <person name="White T.C."/>
        </authorList>
    </citation>
    <scope>NUCLEOTIDE SEQUENCE [LARGE SCALE GENOMIC DNA]</scope>
    <source>
        <strain evidence="3">ATCC MYA-4605 / CBS 113480</strain>
    </source>
</reference>
<name>C5FMV3_ARTOC</name>
<keyword evidence="3" id="KW-1185">Reference proteome</keyword>
<dbReference type="OrthoDB" id="4364842at2759"/>
<dbReference type="STRING" id="554155.C5FMV3"/>
<dbReference type="VEuPathDB" id="FungiDB:MCYG_04008"/>